<dbReference type="EMBL" id="HBIB01030954">
    <property type="protein sequence ID" value="CAE0257811.1"/>
    <property type="molecule type" value="Transcribed_RNA"/>
</dbReference>
<evidence type="ECO:0000256" key="6">
    <source>
        <dbReference type="PROSITE-ProRule" id="PRU00703"/>
    </source>
</evidence>
<feature type="binding site" evidence="4">
    <location>
        <begin position="210"/>
        <end position="212"/>
    </location>
    <ligand>
        <name>NAD(+)</name>
        <dbReference type="ChEBI" id="CHEBI:57540"/>
    </ligand>
</feature>
<dbReference type="CDD" id="cd00381">
    <property type="entry name" value="IMPDH"/>
    <property type="match status" value="1"/>
</dbReference>
<evidence type="ECO:0000259" key="7">
    <source>
        <dbReference type="PROSITE" id="PS51371"/>
    </source>
</evidence>
<dbReference type="InterPro" id="IPR000644">
    <property type="entry name" value="CBS_dom"/>
</dbReference>
<name>A0A7S3DHA6_9EUKA</name>
<evidence type="ECO:0000256" key="3">
    <source>
        <dbReference type="PIRSR" id="PIRSR000130-1"/>
    </source>
</evidence>
<feature type="binding site" description="in other chain" evidence="5">
    <location>
        <position position="267"/>
    </location>
    <ligand>
        <name>K(+)</name>
        <dbReference type="ChEBI" id="CHEBI:29103"/>
        <note>ligand shared between two tetrameric partners</note>
    </ligand>
</feature>
<dbReference type="CDD" id="cd04601">
    <property type="entry name" value="CBS_pair_IMPDH"/>
    <property type="match status" value="1"/>
</dbReference>
<proteinExistence type="predicted"/>
<dbReference type="AlphaFoldDB" id="A0A7S3DHA6"/>
<evidence type="ECO:0000256" key="5">
    <source>
        <dbReference type="PIRSR" id="PIRSR000130-4"/>
    </source>
</evidence>
<sequence>MAVSMAMQGGIGIIHRFLDIADQADMVRRVKRRTHNEPIDNPYTIYSMATITDLRVEMKVVNVSSLIVVSSDRKCAGIITGRDLHCWEVEVDISNMNAAERKRLEDKTLVRDLMTPLDKLIYVEEGTGMAEAVKKMTTHRIEKLPYLDKEGHVKGVLTLRDVTFYQNNRGHSTLDNKGRFMVGAAVGVKPEDRERAAALSRAECDVFVIDIAHGHSDHTADMVKFLKKAYPHIDVIAGNVATAEGVKFLAEAGADAVKVNIGAGSICTTRIMTGCGVPQFTAVLNCAKAGRECGVPIISDGGNQGKIGNIVKALGAGASCVMLGNFLAGTDESPGKVLIKDGKKVKLIRGMASYGAHFSRARVDSDRETIRDRMKSGEMSRVINLSDENDVVPEGVEAYVNYKGSVKDILFQIQGGIRSGASYCGAHTISELHAKATFQKTTASGIKESGSHSVTTF</sequence>
<feature type="domain" description="CBS" evidence="7">
    <location>
        <begin position="114"/>
        <end position="173"/>
    </location>
</feature>
<dbReference type="SMART" id="SM00116">
    <property type="entry name" value="CBS"/>
    <property type="match status" value="2"/>
</dbReference>
<dbReference type="Pfam" id="PF00478">
    <property type="entry name" value="IMPDH"/>
    <property type="match status" value="1"/>
</dbReference>
<dbReference type="SUPFAM" id="SSF54631">
    <property type="entry name" value="CBS-domain pair"/>
    <property type="match status" value="1"/>
</dbReference>
<dbReference type="PANTHER" id="PTHR11911">
    <property type="entry name" value="INOSINE-5-MONOPHOSPHATE DEHYDROGENASE RELATED"/>
    <property type="match status" value="1"/>
</dbReference>
<gene>
    <name evidence="8" type="ORF">PBIL07802_LOCUS20072</name>
</gene>
<organism evidence="8">
    <name type="scientific">Palpitomonas bilix</name>
    <dbReference type="NCBI Taxonomy" id="652834"/>
    <lineage>
        <taxon>Eukaryota</taxon>
        <taxon>Eukaryota incertae sedis</taxon>
    </lineage>
</organism>
<dbReference type="SMART" id="SM01240">
    <property type="entry name" value="IMPDH"/>
    <property type="match status" value="1"/>
</dbReference>
<dbReference type="GO" id="GO:0005737">
    <property type="term" value="C:cytoplasm"/>
    <property type="evidence" value="ECO:0007669"/>
    <property type="project" value="TreeGrafter"/>
</dbReference>
<evidence type="ECO:0000313" key="8">
    <source>
        <dbReference type="EMBL" id="CAE0257811.1"/>
    </source>
</evidence>
<feature type="active site" description="Proton acceptor" evidence="3">
    <location>
        <position position="367"/>
    </location>
</feature>
<reference evidence="8" key="1">
    <citation type="submission" date="2021-01" db="EMBL/GenBank/DDBJ databases">
        <authorList>
            <person name="Corre E."/>
            <person name="Pelletier E."/>
            <person name="Niang G."/>
            <person name="Scheremetjew M."/>
            <person name="Finn R."/>
            <person name="Kale V."/>
            <person name="Holt S."/>
            <person name="Cochrane G."/>
            <person name="Meng A."/>
            <person name="Brown T."/>
            <person name="Cohen L."/>
        </authorList>
    </citation>
    <scope>NUCLEOTIDE SEQUENCE</scope>
    <source>
        <strain evidence="8">NIES-2562</strain>
    </source>
</reference>
<accession>A0A7S3DHA6</accession>
<feature type="binding site" description="in other chain" evidence="5">
    <location>
        <position position="264"/>
    </location>
    <ligand>
        <name>K(+)</name>
        <dbReference type="ChEBI" id="CHEBI:29103"/>
        <note>ligand shared between two tetrameric partners</note>
    </ligand>
</feature>
<dbReference type="InterPro" id="IPR013785">
    <property type="entry name" value="Aldolase_TIM"/>
</dbReference>
<dbReference type="SUPFAM" id="SSF51412">
    <property type="entry name" value="Inosine monophosphate dehydrogenase (IMPDH)"/>
    <property type="match status" value="1"/>
</dbReference>
<dbReference type="GO" id="GO:0006183">
    <property type="term" value="P:GTP biosynthetic process"/>
    <property type="evidence" value="ECO:0007669"/>
    <property type="project" value="TreeGrafter"/>
</dbReference>
<dbReference type="FunFam" id="3.20.20.70:FF:000424">
    <property type="entry name" value="Inosine-5'-monophosphate dehydrogenase 2"/>
    <property type="match status" value="1"/>
</dbReference>
<feature type="binding site" description="in other chain" evidence="5">
    <location>
        <position position="262"/>
    </location>
    <ligand>
        <name>K(+)</name>
        <dbReference type="ChEBI" id="CHEBI:29103"/>
        <note>ligand shared between two tetrameric partners</note>
    </ligand>
</feature>
<keyword evidence="4" id="KW-0520">NAD</keyword>
<protein>
    <recommendedName>
        <fullName evidence="7">CBS domain-containing protein</fullName>
    </recommendedName>
</protein>
<dbReference type="Pfam" id="PF00571">
    <property type="entry name" value="CBS"/>
    <property type="match status" value="2"/>
</dbReference>
<evidence type="ECO:0000256" key="1">
    <source>
        <dbReference type="ARBA" id="ARBA00023002"/>
    </source>
</evidence>
<feature type="active site" description="Thioimidate intermediate" evidence="3">
    <location>
        <position position="267"/>
    </location>
</feature>
<dbReference type="InterPro" id="IPR001093">
    <property type="entry name" value="IMP_DH_GMPRt"/>
</dbReference>
<dbReference type="InterPro" id="IPR005990">
    <property type="entry name" value="IMP_DH"/>
</dbReference>
<dbReference type="GO" id="GO:0003938">
    <property type="term" value="F:IMP dehydrogenase activity"/>
    <property type="evidence" value="ECO:0007669"/>
    <property type="project" value="InterPro"/>
</dbReference>
<keyword evidence="5" id="KW-0630">Potassium</keyword>
<keyword evidence="2 6" id="KW-0129">CBS domain</keyword>
<dbReference type="PANTHER" id="PTHR11911:SF122">
    <property type="entry name" value="GMP REDUCTASE"/>
    <property type="match status" value="1"/>
</dbReference>
<dbReference type="PIRSF" id="PIRSF000130">
    <property type="entry name" value="IMPDH"/>
    <property type="match status" value="1"/>
</dbReference>
<dbReference type="InterPro" id="IPR046342">
    <property type="entry name" value="CBS_dom_sf"/>
</dbReference>
<dbReference type="PROSITE" id="PS51371">
    <property type="entry name" value="CBS"/>
    <property type="match status" value="1"/>
</dbReference>
<evidence type="ECO:0000256" key="2">
    <source>
        <dbReference type="ARBA" id="ARBA00023122"/>
    </source>
</evidence>
<keyword evidence="1" id="KW-0560">Oxidoreductase</keyword>
<evidence type="ECO:0000256" key="4">
    <source>
        <dbReference type="PIRSR" id="PIRSR000130-3"/>
    </source>
</evidence>
<dbReference type="Gene3D" id="3.20.20.70">
    <property type="entry name" value="Aldolase class I"/>
    <property type="match status" value="1"/>
</dbReference>